<name>A0ABV8TSY6_9ACTN</name>
<proteinExistence type="inferred from homology"/>
<dbReference type="SUPFAM" id="SSF55174">
    <property type="entry name" value="Alpha-L RNA-binding motif"/>
    <property type="match status" value="1"/>
</dbReference>
<dbReference type="Gene3D" id="1.10.1050.10">
    <property type="entry name" value="Ribosomal Protein S4 Delta 41, Chain A, domain 1"/>
    <property type="match status" value="1"/>
</dbReference>
<dbReference type="PANTHER" id="PTHR11831">
    <property type="entry name" value="30S 40S RIBOSOMAL PROTEIN"/>
    <property type="match status" value="1"/>
</dbReference>
<keyword evidence="2 7" id="KW-0699">rRNA-binding</keyword>
<evidence type="ECO:0000256" key="10">
    <source>
        <dbReference type="SAM" id="MobiDB-lite"/>
    </source>
</evidence>
<keyword evidence="14" id="KW-1185">Reference proteome</keyword>
<sequence length="203" mass="22945">MPQPKPKVKLSRSLGIALTPKAAKYMERRPYPPGQHGRGRRKDSDYKNQLMEKQRLRAQYNISEKQLRNAYEEATRRPGKTGEVLVQILESRLDAFVLRAGFARTVYQARQFVNHGHFTVNGRKVDIPSYRLKPGDFVQVKKGSRSSAAFEAAAAGEWAAEGQTPAYIEAHLSGLIARFLSVPERSQVPVVCDEQLIVEFYSK</sequence>
<evidence type="ECO:0000256" key="4">
    <source>
        <dbReference type="ARBA" id="ARBA00022980"/>
    </source>
</evidence>
<evidence type="ECO:0000256" key="9">
    <source>
        <dbReference type="SAM" id="Coils"/>
    </source>
</evidence>
<dbReference type="PROSITE" id="PS00632">
    <property type="entry name" value="RIBOSOMAL_S4"/>
    <property type="match status" value="1"/>
</dbReference>
<dbReference type="NCBIfam" id="TIGR01017">
    <property type="entry name" value="rpsD_bact"/>
    <property type="match status" value="1"/>
</dbReference>
<keyword evidence="4 7" id="KW-0689">Ribosomal protein</keyword>
<evidence type="ECO:0000313" key="13">
    <source>
        <dbReference type="EMBL" id="MFC4333712.1"/>
    </source>
</evidence>
<keyword evidence="3 7" id="KW-0694">RNA-binding</keyword>
<dbReference type="InterPro" id="IPR036986">
    <property type="entry name" value="S4_RNA-bd_sf"/>
</dbReference>
<comment type="function">
    <text evidence="7">With S5 and S12 plays an important role in translational accuracy.</text>
</comment>
<feature type="region of interest" description="Disordered" evidence="10">
    <location>
        <begin position="1"/>
        <end position="45"/>
    </location>
</feature>
<evidence type="ECO:0000256" key="2">
    <source>
        <dbReference type="ARBA" id="ARBA00022730"/>
    </source>
</evidence>
<dbReference type="Pfam" id="PF00163">
    <property type="entry name" value="Ribosomal_S4"/>
    <property type="match status" value="1"/>
</dbReference>
<dbReference type="HAMAP" id="MF_01306_B">
    <property type="entry name" value="Ribosomal_uS4_B"/>
    <property type="match status" value="1"/>
</dbReference>
<evidence type="ECO:0000256" key="7">
    <source>
        <dbReference type="HAMAP-Rule" id="MF_01306"/>
    </source>
</evidence>
<dbReference type="PROSITE" id="PS50889">
    <property type="entry name" value="S4"/>
    <property type="match status" value="1"/>
</dbReference>
<feature type="coiled-coil region" evidence="9">
    <location>
        <begin position="46"/>
        <end position="77"/>
    </location>
</feature>
<dbReference type="Gene3D" id="3.10.290.10">
    <property type="entry name" value="RNA-binding S4 domain"/>
    <property type="match status" value="1"/>
</dbReference>
<gene>
    <name evidence="7 13" type="primary">rpsD</name>
    <name evidence="13" type="ORF">ACFPET_00675</name>
</gene>
<keyword evidence="5 7" id="KW-0687">Ribonucleoprotein</keyword>
<evidence type="ECO:0000259" key="12">
    <source>
        <dbReference type="SMART" id="SM01390"/>
    </source>
</evidence>
<evidence type="ECO:0000259" key="11">
    <source>
        <dbReference type="SMART" id="SM00363"/>
    </source>
</evidence>
<dbReference type="InterPro" id="IPR022801">
    <property type="entry name" value="Ribosomal_uS4"/>
</dbReference>
<dbReference type="InterPro" id="IPR005709">
    <property type="entry name" value="Ribosomal_uS4_bac-type"/>
</dbReference>
<dbReference type="RefSeq" id="WP_380617446.1">
    <property type="nucleotide sequence ID" value="NZ_JBHSDK010000001.1"/>
</dbReference>
<evidence type="ECO:0000256" key="1">
    <source>
        <dbReference type="ARBA" id="ARBA00007465"/>
    </source>
</evidence>
<evidence type="ECO:0000256" key="5">
    <source>
        <dbReference type="ARBA" id="ARBA00023274"/>
    </source>
</evidence>
<dbReference type="InterPro" id="IPR018079">
    <property type="entry name" value="Ribosomal_uS4_CS"/>
</dbReference>
<dbReference type="SMART" id="SM01390">
    <property type="entry name" value="Ribosomal_S4"/>
    <property type="match status" value="1"/>
</dbReference>
<dbReference type="EMBL" id="JBHSDK010000001">
    <property type="protein sequence ID" value="MFC4333712.1"/>
    <property type="molecule type" value="Genomic_DNA"/>
</dbReference>
<dbReference type="SMART" id="SM00363">
    <property type="entry name" value="S4"/>
    <property type="match status" value="1"/>
</dbReference>
<feature type="compositionally biased region" description="Basic residues" evidence="10">
    <location>
        <begin position="1"/>
        <end position="10"/>
    </location>
</feature>
<feature type="domain" description="Small ribosomal subunit protein uS4 N-terminal" evidence="12">
    <location>
        <begin position="2"/>
        <end position="90"/>
    </location>
</feature>
<protein>
    <recommendedName>
        <fullName evidence="6 7">Small ribosomal subunit protein uS4</fullName>
    </recommendedName>
</protein>
<evidence type="ECO:0000313" key="14">
    <source>
        <dbReference type="Proteomes" id="UP001595823"/>
    </source>
</evidence>
<evidence type="ECO:0000256" key="8">
    <source>
        <dbReference type="RuleBase" id="RU003699"/>
    </source>
</evidence>
<feature type="domain" description="RNA-binding S4" evidence="11">
    <location>
        <begin position="91"/>
        <end position="153"/>
    </location>
</feature>
<dbReference type="PANTHER" id="PTHR11831:SF4">
    <property type="entry name" value="SMALL RIBOSOMAL SUBUNIT PROTEIN US4M"/>
    <property type="match status" value="1"/>
</dbReference>
<comment type="subunit">
    <text evidence="7">Part of the 30S ribosomal subunit. Contacts protein S5. The interaction surface between S4 and S5 is involved in control of translational fidelity.</text>
</comment>
<dbReference type="NCBIfam" id="NF003717">
    <property type="entry name" value="PRK05327.1"/>
    <property type="match status" value="1"/>
</dbReference>
<dbReference type="Proteomes" id="UP001595823">
    <property type="component" value="Unassembled WGS sequence"/>
</dbReference>
<comment type="caution">
    <text evidence="13">The sequence shown here is derived from an EMBL/GenBank/DDBJ whole genome shotgun (WGS) entry which is preliminary data.</text>
</comment>
<accession>A0ABV8TSY6</accession>
<dbReference type="CDD" id="cd00165">
    <property type="entry name" value="S4"/>
    <property type="match status" value="1"/>
</dbReference>
<dbReference type="Pfam" id="PF01479">
    <property type="entry name" value="S4"/>
    <property type="match status" value="1"/>
</dbReference>
<comment type="function">
    <text evidence="7">One of the primary rRNA binding proteins, it binds directly to 16S rRNA where it nucleates assembly of the body of the 30S subunit.</text>
</comment>
<reference evidence="14" key="1">
    <citation type="journal article" date="2019" name="Int. J. Syst. Evol. Microbiol.">
        <title>The Global Catalogue of Microorganisms (GCM) 10K type strain sequencing project: providing services to taxonomists for standard genome sequencing and annotation.</title>
        <authorList>
            <consortium name="The Broad Institute Genomics Platform"/>
            <consortium name="The Broad Institute Genome Sequencing Center for Infectious Disease"/>
            <person name="Wu L."/>
            <person name="Ma J."/>
        </authorList>
    </citation>
    <scope>NUCLEOTIDE SEQUENCE [LARGE SCALE GENOMIC DNA]</scope>
    <source>
        <strain evidence="14">IBRC-M 10908</strain>
    </source>
</reference>
<dbReference type="GO" id="GO:0005840">
    <property type="term" value="C:ribosome"/>
    <property type="evidence" value="ECO:0007669"/>
    <property type="project" value="UniProtKB-KW"/>
</dbReference>
<evidence type="ECO:0000256" key="6">
    <source>
        <dbReference type="ARBA" id="ARBA00035254"/>
    </source>
</evidence>
<organism evidence="13 14">
    <name type="scientific">Salininema proteolyticum</name>
    <dbReference type="NCBI Taxonomy" id="1607685"/>
    <lineage>
        <taxon>Bacteria</taxon>
        <taxon>Bacillati</taxon>
        <taxon>Actinomycetota</taxon>
        <taxon>Actinomycetes</taxon>
        <taxon>Glycomycetales</taxon>
        <taxon>Glycomycetaceae</taxon>
        <taxon>Salininema</taxon>
    </lineage>
</organism>
<comment type="similarity">
    <text evidence="1 7 8">Belongs to the universal ribosomal protein uS4 family.</text>
</comment>
<dbReference type="InterPro" id="IPR001912">
    <property type="entry name" value="Ribosomal_uS4_N"/>
</dbReference>
<dbReference type="InterPro" id="IPR002942">
    <property type="entry name" value="S4_RNA-bd"/>
</dbReference>
<keyword evidence="9" id="KW-0175">Coiled coil</keyword>
<evidence type="ECO:0000256" key="3">
    <source>
        <dbReference type="ARBA" id="ARBA00022884"/>
    </source>
</evidence>